<dbReference type="RefSeq" id="WP_118931444.1">
    <property type="nucleotide sequence ID" value="NZ_CP061008.1"/>
</dbReference>
<evidence type="ECO:0000256" key="1">
    <source>
        <dbReference type="ARBA" id="ARBA00023125"/>
    </source>
</evidence>
<keyword evidence="2" id="KW-0472">Membrane</keyword>
<evidence type="ECO:0000259" key="3">
    <source>
        <dbReference type="PROSITE" id="PS50943"/>
    </source>
</evidence>
<dbReference type="PROSITE" id="PS50943">
    <property type="entry name" value="HTH_CROC1"/>
    <property type="match status" value="1"/>
</dbReference>
<feature type="transmembrane region" description="Helical" evidence="2">
    <location>
        <begin position="114"/>
        <end position="131"/>
    </location>
</feature>
<keyword evidence="1" id="KW-0238">DNA-binding</keyword>
<dbReference type="OrthoDB" id="8527856at2"/>
<dbReference type="PANTHER" id="PTHR46797">
    <property type="entry name" value="HTH-TYPE TRANSCRIPTIONAL REGULATOR"/>
    <property type="match status" value="1"/>
</dbReference>
<evidence type="ECO:0000256" key="2">
    <source>
        <dbReference type="SAM" id="Phobius"/>
    </source>
</evidence>
<dbReference type="Pfam" id="PF01381">
    <property type="entry name" value="HTH_3"/>
    <property type="match status" value="1"/>
</dbReference>
<dbReference type="InterPro" id="IPR025698">
    <property type="entry name" value="2TM_dom"/>
</dbReference>
<proteinExistence type="predicted"/>
<dbReference type="Gene3D" id="1.10.260.40">
    <property type="entry name" value="lambda repressor-like DNA-binding domains"/>
    <property type="match status" value="1"/>
</dbReference>
<dbReference type="EMBL" id="QVXO01000002">
    <property type="protein sequence ID" value="RPJ93434.1"/>
    <property type="molecule type" value="Genomic_DNA"/>
</dbReference>
<dbReference type="InterPro" id="IPR050807">
    <property type="entry name" value="TransReg_Diox_bact_type"/>
</dbReference>
<dbReference type="InterPro" id="IPR010982">
    <property type="entry name" value="Lambda_DNA-bd_dom_sf"/>
</dbReference>
<dbReference type="CDD" id="cd00093">
    <property type="entry name" value="HTH_XRE"/>
    <property type="match status" value="1"/>
</dbReference>
<sequence>MLIQKLRLKRGWSQQQLAQASGLSARTIQRIEAGQPASVETLKSIASVFEVDFSTLNTEETAMDTTMTAAEEAEREAFAHVRALRGFYVACLRYALIAAALYAINLLTSPQRMWSYWVMLGLGLALAARAIRVYAPYRLFGPQWERRQVEKRLGRPL</sequence>
<reference evidence="4 5" key="1">
    <citation type="submission" date="2018-08" db="EMBL/GenBank/DDBJ databases">
        <title>Achromobacter xylosoxidans Genome sequencing and assembly.</title>
        <authorList>
            <person name="Wang R."/>
            <person name="Rensing C."/>
            <person name="Li Y."/>
        </authorList>
    </citation>
    <scope>NUCLEOTIDE SEQUENCE [LARGE SCALE GENOMIC DNA]</scope>
    <source>
        <strain evidence="4 5">GD003A</strain>
    </source>
</reference>
<dbReference type="Proteomes" id="UP000285324">
    <property type="component" value="Unassembled WGS sequence"/>
</dbReference>
<keyword evidence="2" id="KW-1133">Transmembrane helix</keyword>
<dbReference type="SMART" id="SM00530">
    <property type="entry name" value="HTH_XRE"/>
    <property type="match status" value="1"/>
</dbReference>
<organism evidence="4 5">
    <name type="scientific">Alcaligenes xylosoxydans xylosoxydans</name>
    <name type="common">Achromobacter xylosoxidans</name>
    <dbReference type="NCBI Taxonomy" id="85698"/>
    <lineage>
        <taxon>Bacteria</taxon>
        <taxon>Pseudomonadati</taxon>
        <taxon>Pseudomonadota</taxon>
        <taxon>Betaproteobacteria</taxon>
        <taxon>Burkholderiales</taxon>
        <taxon>Alcaligenaceae</taxon>
        <taxon>Achromobacter</taxon>
    </lineage>
</organism>
<dbReference type="PANTHER" id="PTHR46797:SF1">
    <property type="entry name" value="METHYLPHOSPHONATE SYNTHASE"/>
    <property type="match status" value="1"/>
</dbReference>
<dbReference type="Pfam" id="PF13239">
    <property type="entry name" value="2TM"/>
    <property type="match status" value="1"/>
</dbReference>
<evidence type="ECO:0000313" key="4">
    <source>
        <dbReference type="EMBL" id="RPJ93434.1"/>
    </source>
</evidence>
<feature type="domain" description="HTH cro/C1-type" evidence="3">
    <location>
        <begin position="3"/>
        <end position="56"/>
    </location>
</feature>
<gene>
    <name evidence="4" type="ORF">DY367_01385</name>
</gene>
<evidence type="ECO:0000313" key="5">
    <source>
        <dbReference type="Proteomes" id="UP000285324"/>
    </source>
</evidence>
<dbReference type="AlphaFoldDB" id="A0A424WJG3"/>
<keyword evidence="2" id="KW-0812">Transmembrane</keyword>
<dbReference type="SUPFAM" id="SSF47413">
    <property type="entry name" value="lambda repressor-like DNA-binding domains"/>
    <property type="match status" value="1"/>
</dbReference>
<dbReference type="GO" id="GO:0003700">
    <property type="term" value="F:DNA-binding transcription factor activity"/>
    <property type="evidence" value="ECO:0007669"/>
    <property type="project" value="TreeGrafter"/>
</dbReference>
<dbReference type="InterPro" id="IPR001387">
    <property type="entry name" value="Cro/C1-type_HTH"/>
</dbReference>
<accession>A0A424WJG3</accession>
<comment type="caution">
    <text evidence="4">The sequence shown here is derived from an EMBL/GenBank/DDBJ whole genome shotgun (WGS) entry which is preliminary data.</text>
</comment>
<dbReference type="GO" id="GO:0003677">
    <property type="term" value="F:DNA binding"/>
    <property type="evidence" value="ECO:0007669"/>
    <property type="project" value="UniProtKB-KW"/>
</dbReference>
<name>A0A424WJG3_ALCXX</name>
<protein>
    <submittedName>
        <fullName evidence="4">Helix-turn-helix domain-containing protein</fullName>
    </submittedName>
</protein>
<dbReference type="GO" id="GO:0005829">
    <property type="term" value="C:cytosol"/>
    <property type="evidence" value="ECO:0007669"/>
    <property type="project" value="TreeGrafter"/>
</dbReference>
<feature type="transmembrane region" description="Helical" evidence="2">
    <location>
        <begin position="87"/>
        <end position="108"/>
    </location>
</feature>